<comment type="pathway">
    <text evidence="10">Isoprenoid biosynthesis; isopentenyl diphosphate biosynthesis via DXP pathway; isopentenyl diphosphate from 1-deoxy-D-xylulose 5-phosphate: step 3/6.</text>
</comment>
<organism evidence="13 14">
    <name type="scientific">Loktanella salsilacus</name>
    <dbReference type="NCBI Taxonomy" id="195913"/>
    <lineage>
        <taxon>Bacteria</taxon>
        <taxon>Pseudomonadati</taxon>
        <taxon>Pseudomonadota</taxon>
        <taxon>Alphaproteobacteria</taxon>
        <taxon>Rhodobacterales</taxon>
        <taxon>Roseobacteraceae</taxon>
        <taxon>Loktanella</taxon>
    </lineage>
</organism>
<accession>A0A1I4E2L2</accession>
<evidence type="ECO:0000313" key="14">
    <source>
        <dbReference type="Proteomes" id="UP000199550"/>
    </source>
</evidence>
<dbReference type="Gene3D" id="3.30.70.890">
    <property type="entry name" value="GHMP kinase, C-terminal domain"/>
    <property type="match status" value="1"/>
</dbReference>
<feature type="active site" evidence="10">
    <location>
        <position position="11"/>
    </location>
</feature>
<dbReference type="HAMAP" id="MF_00061">
    <property type="entry name" value="IspE"/>
    <property type="match status" value="1"/>
</dbReference>
<dbReference type="GO" id="GO:0016114">
    <property type="term" value="P:terpenoid biosynthetic process"/>
    <property type="evidence" value="ECO:0007669"/>
    <property type="project" value="UniProtKB-UniRule"/>
</dbReference>
<evidence type="ECO:0000256" key="9">
    <source>
        <dbReference type="ARBA" id="ARBA00032554"/>
    </source>
</evidence>
<dbReference type="SUPFAM" id="SSF54211">
    <property type="entry name" value="Ribosomal protein S5 domain 2-like"/>
    <property type="match status" value="1"/>
</dbReference>
<evidence type="ECO:0000313" key="13">
    <source>
        <dbReference type="EMBL" id="SFK98576.1"/>
    </source>
</evidence>
<dbReference type="NCBIfam" id="NF011202">
    <property type="entry name" value="PRK14608.1"/>
    <property type="match status" value="1"/>
</dbReference>
<dbReference type="InterPro" id="IPR013750">
    <property type="entry name" value="GHMP_kinase_C_dom"/>
</dbReference>
<evidence type="ECO:0000256" key="2">
    <source>
        <dbReference type="ARBA" id="ARBA00012052"/>
    </source>
</evidence>
<dbReference type="Pfam" id="PF00288">
    <property type="entry name" value="GHMP_kinases_N"/>
    <property type="match status" value="1"/>
</dbReference>
<feature type="binding site" evidence="10">
    <location>
        <begin position="96"/>
        <end position="106"/>
    </location>
    <ligand>
        <name>ATP</name>
        <dbReference type="ChEBI" id="CHEBI:30616"/>
    </ligand>
</feature>
<evidence type="ECO:0000256" key="4">
    <source>
        <dbReference type="ARBA" id="ARBA00022679"/>
    </source>
</evidence>
<dbReference type="AlphaFoldDB" id="A0A1I4E2L2"/>
<dbReference type="Proteomes" id="UP000199550">
    <property type="component" value="Unassembled WGS sequence"/>
</dbReference>
<comment type="function">
    <text evidence="10">Catalyzes the phosphorylation of the position 2 hydroxy group of 4-diphosphocytidyl-2C-methyl-D-erythritol.</text>
</comment>
<comment type="catalytic activity">
    <reaction evidence="10">
        <text>4-CDP-2-C-methyl-D-erythritol + ATP = 4-CDP-2-C-methyl-D-erythritol 2-phosphate + ADP + H(+)</text>
        <dbReference type="Rhea" id="RHEA:18437"/>
        <dbReference type="ChEBI" id="CHEBI:15378"/>
        <dbReference type="ChEBI" id="CHEBI:30616"/>
        <dbReference type="ChEBI" id="CHEBI:57823"/>
        <dbReference type="ChEBI" id="CHEBI:57919"/>
        <dbReference type="ChEBI" id="CHEBI:456216"/>
        <dbReference type="EC" id="2.7.1.148"/>
    </reaction>
</comment>
<dbReference type="STRING" id="195913.SAMN04488004_105185"/>
<dbReference type="OrthoDB" id="9809438at2"/>
<dbReference type="InterPro" id="IPR036554">
    <property type="entry name" value="GHMP_kinase_C_sf"/>
</dbReference>
<proteinExistence type="inferred from homology"/>
<dbReference type="RefSeq" id="WP_090187085.1">
    <property type="nucleotide sequence ID" value="NZ_FOTF01000005.1"/>
</dbReference>
<dbReference type="InterPro" id="IPR020568">
    <property type="entry name" value="Ribosomal_Su5_D2-typ_SF"/>
</dbReference>
<keyword evidence="5 10" id="KW-0547">Nucleotide-binding</keyword>
<dbReference type="PANTHER" id="PTHR43527:SF2">
    <property type="entry name" value="4-DIPHOSPHOCYTIDYL-2-C-METHYL-D-ERYTHRITOL KINASE, CHLOROPLASTIC"/>
    <property type="match status" value="1"/>
</dbReference>
<dbReference type="InterPro" id="IPR006204">
    <property type="entry name" value="GHMP_kinase_N_dom"/>
</dbReference>
<evidence type="ECO:0000256" key="3">
    <source>
        <dbReference type="ARBA" id="ARBA00017473"/>
    </source>
</evidence>
<dbReference type="Gene3D" id="3.30.230.10">
    <property type="match status" value="1"/>
</dbReference>
<feature type="domain" description="GHMP kinase N-terminal" evidence="11">
    <location>
        <begin position="68"/>
        <end position="144"/>
    </location>
</feature>
<dbReference type="EC" id="2.7.1.148" evidence="2 10"/>
<evidence type="ECO:0000259" key="11">
    <source>
        <dbReference type="Pfam" id="PF00288"/>
    </source>
</evidence>
<keyword evidence="7 10" id="KW-0067">ATP-binding</keyword>
<evidence type="ECO:0000256" key="10">
    <source>
        <dbReference type="HAMAP-Rule" id="MF_00061"/>
    </source>
</evidence>
<evidence type="ECO:0000256" key="8">
    <source>
        <dbReference type="ARBA" id="ARBA00023229"/>
    </source>
</evidence>
<protein>
    <recommendedName>
        <fullName evidence="3 10">4-diphosphocytidyl-2-C-methyl-D-erythritol kinase</fullName>
        <shortName evidence="10">CMK</shortName>
        <ecNumber evidence="2 10">2.7.1.148</ecNumber>
    </recommendedName>
    <alternativeName>
        <fullName evidence="9 10">4-(cytidine-5'-diphospho)-2-C-methyl-D-erythritol kinase</fullName>
    </alternativeName>
</protein>
<dbReference type="GO" id="GO:0050515">
    <property type="term" value="F:4-(cytidine 5'-diphospho)-2-C-methyl-D-erythritol kinase activity"/>
    <property type="evidence" value="ECO:0007669"/>
    <property type="project" value="UniProtKB-UniRule"/>
</dbReference>
<evidence type="ECO:0000256" key="1">
    <source>
        <dbReference type="ARBA" id="ARBA00009684"/>
    </source>
</evidence>
<evidence type="ECO:0000256" key="7">
    <source>
        <dbReference type="ARBA" id="ARBA00022840"/>
    </source>
</evidence>
<comment type="similarity">
    <text evidence="1 10">Belongs to the GHMP kinase family. IspE subfamily.</text>
</comment>
<dbReference type="InterPro" id="IPR014721">
    <property type="entry name" value="Ribsml_uS5_D2-typ_fold_subgr"/>
</dbReference>
<feature type="domain" description="GHMP kinase C-terminal" evidence="12">
    <location>
        <begin position="202"/>
        <end position="270"/>
    </location>
</feature>
<evidence type="ECO:0000256" key="6">
    <source>
        <dbReference type="ARBA" id="ARBA00022777"/>
    </source>
</evidence>
<sequence>MSRLTATAPAKVNLTLHITGQRDDGYHLLDSLVVFADVGDQLTVTPSPDLRLTVGGPFARGVPNDDRNLVMRAARALADLRGVTHGAAIKLDKSLPHSAGIGGGSSDAATALGMLATFWDVAPLPADHPAAAALGADVPVCLSGPGPLHMQGIGDDVAPAPALPDCALVLVNPKVEAPTPAVFKALASRRNPTMTTLPDGMDLDGFAKWLSQQRNDLLAPARQIAPEIDTVLARLRKLPNIKAVGLSGSGATCWALVADMAAARLAARAVQVAEMGWWVAPAAVLRG</sequence>
<dbReference type="Pfam" id="PF08544">
    <property type="entry name" value="GHMP_kinases_C"/>
    <property type="match status" value="1"/>
</dbReference>
<reference evidence="13 14" key="1">
    <citation type="submission" date="2016-10" db="EMBL/GenBank/DDBJ databases">
        <authorList>
            <person name="de Groot N.N."/>
        </authorList>
    </citation>
    <scope>NUCLEOTIDE SEQUENCE [LARGE SCALE GENOMIC DNA]</scope>
    <source>
        <strain evidence="13 14">DSM 16199</strain>
    </source>
</reference>
<keyword evidence="6 10" id="KW-0418">Kinase</keyword>
<dbReference type="NCBIfam" id="TIGR00154">
    <property type="entry name" value="ispE"/>
    <property type="match status" value="1"/>
</dbReference>
<evidence type="ECO:0000259" key="12">
    <source>
        <dbReference type="Pfam" id="PF08544"/>
    </source>
</evidence>
<dbReference type="PANTHER" id="PTHR43527">
    <property type="entry name" value="4-DIPHOSPHOCYTIDYL-2-C-METHYL-D-ERYTHRITOL KINASE, CHLOROPLASTIC"/>
    <property type="match status" value="1"/>
</dbReference>
<keyword evidence="14" id="KW-1185">Reference proteome</keyword>
<dbReference type="EMBL" id="FOTF01000005">
    <property type="protein sequence ID" value="SFK98576.1"/>
    <property type="molecule type" value="Genomic_DNA"/>
</dbReference>
<dbReference type="InterPro" id="IPR004424">
    <property type="entry name" value="IspE"/>
</dbReference>
<dbReference type="SUPFAM" id="SSF55060">
    <property type="entry name" value="GHMP Kinase, C-terminal domain"/>
    <property type="match status" value="1"/>
</dbReference>
<dbReference type="PIRSF" id="PIRSF010376">
    <property type="entry name" value="IspE"/>
    <property type="match status" value="1"/>
</dbReference>
<dbReference type="GO" id="GO:0005524">
    <property type="term" value="F:ATP binding"/>
    <property type="evidence" value="ECO:0007669"/>
    <property type="project" value="UniProtKB-UniRule"/>
</dbReference>
<keyword evidence="4 10" id="KW-0808">Transferase</keyword>
<feature type="active site" evidence="10">
    <location>
        <position position="137"/>
    </location>
</feature>
<keyword evidence="8 10" id="KW-0414">Isoprene biosynthesis</keyword>
<gene>
    <name evidence="10" type="primary">ispE</name>
    <name evidence="13" type="ORF">SAMN04488004_105185</name>
</gene>
<dbReference type="UniPathway" id="UPA00056">
    <property type="reaction ID" value="UER00094"/>
</dbReference>
<name>A0A1I4E2L2_9RHOB</name>
<dbReference type="GO" id="GO:0019288">
    <property type="term" value="P:isopentenyl diphosphate biosynthetic process, methylerythritol 4-phosphate pathway"/>
    <property type="evidence" value="ECO:0007669"/>
    <property type="project" value="UniProtKB-UniRule"/>
</dbReference>
<evidence type="ECO:0000256" key="5">
    <source>
        <dbReference type="ARBA" id="ARBA00022741"/>
    </source>
</evidence>